<accession>A0A2S8HYG4</accession>
<evidence type="ECO:0000256" key="1">
    <source>
        <dbReference type="SAM" id="Phobius"/>
    </source>
</evidence>
<keyword evidence="1" id="KW-0472">Membrane</keyword>
<comment type="caution">
    <text evidence="2">The sequence shown here is derived from an EMBL/GenBank/DDBJ whole genome shotgun (WGS) entry which is preliminary data.</text>
</comment>
<dbReference type="EMBL" id="PUIQ01000113">
    <property type="protein sequence ID" value="PQP07468.1"/>
    <property type="molecule type" value="Genomic_DNA"/>
</dbReference>
<dbReference type="AlphaFoldDB" id="A0A2S8HYG4"/>
<evidence type="ECO:0000313" key="2">
    <source>
        <dbReference type="EMBL" id="PQP07468.1"/>
    </source>
</evidence>
<feature type="transmembrane region" description="Helical" evidence="1">
    <location>
        <begin position="12"/>
        <end position="33"/>
    </location>
</feature>
<name>A0A2S8HYG4_BURCE</name>
<proteinExistence type="predicted"/>
<keyword evidence="1" id="KW-1133">Transmembrane helix</keyword>
<reference evidence="2 3" key="1">
    <citation type="submission" date="2018-02" db="EMBL/GenBank/DDBJ databases">
        <title>Draft genome sequencing of Burkholderia cepacia Y14-15.</title>
        <authorList>
            <person name="Zheng B.-X."/>
        </authorList>
    </citation>
    <scope>NUCLEOTIDE SEQUENCE [LARGE SCALE GENOMIC DNA]</scope>
    <source>
        <strain evidence="2 3">Y14-15</strain>
    </source>
</reference>
<protein>
    <submittedName>
        <fullName evidence="2">Uncharacterized protein</fullName>
    </submittedName>
</protein>
<organism evidence="2 3">
    <name type="scientific">Burkholderia cepacia</name>
    <name type="common">Pseudomonas cepacia</name>
    <dbReference type="NCBI Taxonomy" id="292"/>
    <lineage>
        <taxon>Bacteria</taxon>
        <taxon>Pseudomonadati</taxon>
        <taxon>Pseudomonadota</taxon>
        <taxon>Betaproteobacteria</taxon>
        <taxon>Burkholderiales</taxon>
        <taxon>Burkholderiaceae</taxon>
        <taxon>Burkholderia</taxon>
        <taxon>Burkholderia cepacia complex</taxon>
    </lineage>
</organism>
<evidence type="ECO:0000313" key="3">
    <source>
        <dbReference type="Proteomes" id="UP000238206"/>
    </source>
</evidence>
<sequence>MLTRQMFKQTSLEMWGPSIVVPVPAGITCEYLAVELEGVAFIAVLAVLIPATANVASEK</sequence>
<keyword evidence="1" id="KW-0812">Transmembrane</keyword>
<feature type="transmembrane region" description="Helical" evidence="1">
    <location>
        <begin position="39"/>
        <end position="56"/>
    </location>
</feature>
<gene>
    <name evidence="2" type="ORF">C5615_37680</name>
</gene>
<dbReference type="Proteomes" id="UP000238206">
    <property type="component" value="Unassembled WGS sequence"/>
</dbReference>